<comment type="subcellular location">
    <subcellularLocation>
        <location evidence="1">Host cytoplasm</location>
    </subcellularLocation>
    <subcellularLocation>
        <location evidence="2">Virion</location>
    </subcellularLocation>
</comment>
<dbReference type="Proteomes" id="UP000831251">
    <property type="component" value="Segment"/>
</dbReference>
<evidence type="ECO:0000256" key="7">
    <source>
        <dbReference type="ARBA" id="ARBA00022691"/>
    </source>
</evidence>
<evidence type="ECO:0000256" key="14">
    <source>
        <dbReference type="ARBA" id="ARBA00023200"/>
    </source>
</evidence>
<keyword evidence="6" id="KW-0808">Transferase</keyword>
<dbReference type="GO" id="GO:0005524">
    <property type="term" value="F:ATP binding"/>
    <property type="evidence" value="ECO:0007669"/>
    <property type="project" value="UniProtKB-KW"/>
</dbReference>
<protein>
    <recommendedName>
        <fullName evidence="3">RNA-directed RNA polymerase</fullName>
        <ecNumber evidence="3">2.7.7.48</ecNumber>
    </recommendedName>
    <alternativeName>
        <fullName evidence="19">Replicase</fullName>
    </alternativeName>
    <alternativeName>
        <fullName evidence="18">Transcriptase</fullName>
    </alternativeName>
</protein>
<evidence type="ECO:0000256" key="22">
    <source>
        <dbReference type="ARBA" id="ARBA00048548"/>
    </source>
</evidence>
<keyword evidence="10" id="KW-0067">ATP-binding</keyword>
<dbReference type="EMBL" id="MN872813">
    <property type="protein sequence ID" value="QNO38995.1"/>
    <property type="molecule type" value="Viral_cRNA"/>
</dbReference>
<keyword evidence="15" id="KW-0511">Multifunctional enzyme</keyword>
<dbReference type="InterPro" id="IPR026890">
    <property type="entry name" value="Mononeg_mRNAcap"/>
</dbReference>
<sequence>MYADIFDAFDLDVPQKISKGLGDYHLRSALVYPNLDQMEAGKGRKREISCYHVLKKFGDISGVCDPSSLLVRIIKSDKISRIPESIINDAIKIFELDNDYLKNSGMSEREGGFDRVLRAVHRIKFLPYVAMMTKLMSGLLYLNALCSEREFHITIPDCHKENGLTVMEIANYEILLAGELLGVRQKYSNKIKIITLDMYRMITDKITERFNVILSSAIGAQVFNDIYPSPKLLMRVFSLFDDHILSVGNAAYKDLKAFEAILTGLILKQGKSDIIPADKFLNDTLNGIDEPGRSVYIELITLLDGRPLHHLSQICGMFRLWGHPVVNAKSGVEKVRKIGRISKVIDQEVVKVSGRKFKEIFYMEYFNKNGGNYPSCQIKQGATSYISEQIKSKDPINKKDYRYDLQDWDEISSTKTFDIPASYNLSMIVSDTAISPTRSEIQDAIKSGKSITDAFIRRGVLKWMKDGMLDCHWLLNFVNDCECGLPKEYLISGLYEKERELNPVARMFTLMSLMMRSYVVVTEGMLADHILDLIPGITMTYDLLSLSKEMILNTKKQHTQGQFSKTFCINMDFEKWNLNMRKESTLDVFTEIGKLFGLPELYNRTYDIFENSIIYLANGSYLPKMDDNNELTESDPDLAYQGHKGGFEGLRQKGWTIFTVILIKYVCDRLGIKYTLMGQGDNQVLMATIYTKSRKYDQDSEQGAREIRDTLMRLINDLTSIFGKVGLPLKPLETWISEDFFSYGKTPLFRGIPLATSLKRLSRVFPFSNEDLMTLDNAMGAIGANTQSASMTDCHPAVSLFIGRLQQSICINVFLQYHPLTGMGLSSNLRSKFVNFKLRTQKGQYFSDERERLLNKDDIKRLIMLIPKTLGGYNTFVPCELIVRGFPDPVSRDMDFMFKIAEGCSHDRNLQNAIINWISVLFSPTEDYMHLIQDPVSLNLLIPPRSNMVVKKAVRESIKQMGFKSDFASWFYEVMGVSDNECIRELVECLTEHEDLNVRLLHDIVGSTIYGYAESVTSKIDKTVTLSRIVTSNQDVVSKLMTGEDKFFNYFCWRSEYSDGELIDWECSSRYVRTIRNKGWKKNVQTVSTPFPFSFMTTDRSSTDRPDSFMEVVMSDLSLGNVERIFCQLGQALPYLGSNVKEKLHSTAARMAFGSEPLITRPVRLTRTIGWFVDEDSEIAEVIRELVRAVTNIDPNTMISIPEFVKGHMMHRYRDFALKHGAMWMPLFGSVSHMSISSNNFLEYAKGTKNVTMHFQSLMCALQFMMLENQVSGIPQKIIKWYRSCKCCVTHVDDCEQQLTKHDWKKLIPSLKSNPYLYLDKSSITLIVDHRERQLQEIRKISLENLSCNLTTLYETGNDMIAGDLALDIVYGRESSSESSDIGTLSRTIFLKLDLNTLFTRTIYYVYILMLKSEMKPEHGLPSLVKMKKKIIRRIHQAGHSSFLSVSGIFGWEESINSFSALKYAIMPMSFPIDPTSACRSIQSTLINLLKSDFHMLEWRNNIIIESSRWSSSPKIKSIWAFKNNLTMRSKCYWCCHTVLKLNNVMGRNLKDIESIKCLRGHQALPLERFKTVIICRVTLEELFDKLPILNYLGKDRQQWIKVPISTRNSEILLSDDSIVDRSPQKRQIIINQKNEMATMILLLRQRIVWPTRSLFRIYDIFCSLPQLQGMTGNILMLGDGYGYSSLMIDALTGSSTVYSTSLLDVSKSISHCARLIKPPSHLGISTSIDYSLLLEVSTKLEVLVSSEKDLNILKSKEFSLIVSEIEFLYSDQSSYGSIVELGHKCGVDRLLFKIQVSVECDMASIIQCVEKHYIRWEIRETGSDNRYTGHLWMYCHGVKKQADKIDTYLGEQTIEVLKIRTMMNDSVDDNWDQLRMMLHAPLERVCVGGVIEYFASRQITGYDHQDHTVLYHCLKTGRRPEEIMKAGGNEAYYLRSDDEINIRDALLVIGLCRLIEISDIILALRSNWNLKWSMNLAKGPQRWSPYVTRCKGQIRHKTKMDILRMIGIMREYFVFPEKWPLYKNVGNRIQFKYTPKEKDDFNFMYFKISKMSSYKAGE</sequence>
<keyword evidence="12" id="KW-0693">Viral RNA replication</keyword>
<evidence type="ECO:0000256" key="21">
    <source>
        <dbReference type="ARBA" id="ARBA00047370"/>
    </source>
</evidence>
<evidence type="ECO:0000256" key="18">
    <source>
        <dbReference type="ARBA" id="ARBA00030436"/>
    </source>
</evidence>
<keyword evidence="25" id="KW-1185">Reference proteome</keyword>
<comment type="catalytic activity">
    <reaction evidence="17">
        <text>a 5'-end (5'-triphosphoguanosine)-(2'-O-methyladenylyl)-adenylyl-cytidylyl-adenosine in mRNA + S-adenosyl-L-methionine = a 5'-end (N(7)-methyl 5'-triphosphoguanosine)-(2'-O-methyladenylyl)-adenylyl-cytidylyl-adenosine in mRNA + S-adenosyl-L-homocysteine</text>
        <dbReference type="Rhea" id="RHEA:65440"/>
        <dbReference type="Rhea" id="RHEA-COMP:16798"/>
        <dbReference type="Rhea" id="RHEA-COMP:16801"/>
        <dbReference type="ChEBI" id="CHEBI:57856"/>
        <dbReference type="ChEBI" id="CHEBI:59789"/>
        <dbReference type="ChEBI" id="CHEBI:156482"/>
        <dbReference type="ChEBI" id="CHEBI:156483"/>
    </reaction>
</comment>
<comment type="catalytic activity">
    <reaction evidence="21">
        <text>a 5'-end (5'-triphosphoguanosine)-adenylyl-adenylyl-cytidylyl-adenosine in mRNA + 2 S-adenosyl-L-methionine = a 5'-end (N(7)-methyl 5'-triphosphoguanosine)-(2'-O-methyladenylyl)-adenylyl-cytidylyl-adenosine in mRNA + 2 S-adenosyl-L-homocysteine + H(+)</text>
        <dbReference type="Rhea" id="RHEA:65376"/>
        <dbReference type="Rhea" id="RHEA-COMP:16797"/>
        <dbReference type="Rhea" id="RHEA-COMP:16798"/>
        <dbReference type="ChEBI" id="CHEBI:15378"/>
        <dbReference type="ChEBI" id="CHEBI:57856"/>
        <dbReference type="ChEBI" id="CHEBI:59789"/>
        <dbReference type="ChEBI" id="CHEBI:156483"/>
        <dbReference type="ChEBI" id="CHEBI:156484"/>
        <dbReference type="EC" id="2.1.1.375"/>
    </reaction>
</comment>
<evidence type="ECO:0000256" key="3">
    <source>
        <dbReference type="ARBA" id="ARBA00012494"/>
    </source>
</evidence>
<dbReference type="GO" id="GO:0044423">
    <property type="term" value="C:virion component"/>
    <property type="evidence" value="ECO:0007669"/>
    <property type="project" value="UniProtKB-KW"/>
</dbReference>
<accession>A0AAE7JMN5</accession>
<keyword evidence="4" id="KW-0696">RNA-directed RNA polymerase</keyword>
<keyword evidence="8" id="KW-0548">Nucleotidyltransferase</keyword>
<dbReference type="GO" id="GO:0003968">
    <property type="term" value="F:RNA-directed RNA polymerase activity"/>
    <property type="evidence" value="ECO:0007669"/>
    <property type="project" value="UniProtKB-KW"/>
</dbReference>
<evidence type="ECO:0000259" key="23">
    <source>
        <dbReference type="PROSITE" id="PS50526"/>
    </source>
</evidence>
<keyword evidence="9" id="KW-0547">Nucleotide-binding</keyword>
<reference evidence="24 25" key="1">
    <citation type="journal article" date="2020" name="Arch.">
        <title>Molecular characterization of a novel cytorhabdovirus associated with paper mulberry mosaic disease.</title>
        <authorList>
            <person name="Qiu Y."/>
            <person name="Zhang S."/>
            <person name="Jin J."/>
            <person name="Xie J."/>
            <person name="Cao Y."/>
            <person name="Cao M."/>
        </authorList>
    </citation>
    <scope>NUCLEOTIDE SEQUENCE [LARGE SCALE GENOMIC DNA]</scope>
    <source>
        <strain evidence="24">SWU</strain>
    </source>
</reference>
<name>A0AAE7JMN5_9RHAB</name>
<comment type="catalytic activity">
    <reaction evidence="20">
        <text>a 5'-end (5'-triphosphoguanosine)-adenylyl-adenylyl-cytidylyl-adenosine in mRNA + S-adenosyl-L-methionine = a 5'-end (5'-triphosphoguanosine)-(2'-O-methyladenylyl)-adenylyl-cytidylyl-adenosine in mRNA + S-adenosyl-L-homocysteine + H(+)</text>
        <dbReference type="Rhea" id="RHEA:65380"/>
        <dbReference type="Rhea" id="RHEA-COMP:16797"/>
        <dbReference type="Rhea" id="RHEA-COMP:16801"/>
        <dbReference type="ChEBI" id="CHEBI:15378"/>
        <dbReference type="ChEBI" id="CHEBI:57856"/>
        <dbReference type="ChEBI" id="CHEBI:59789"/>
        <dbReference type="ChEBI" id="CHEBI:156482"/>
        <dbReference type="ChEBI" id="CHEBI:156484"/>
    </reaction>
</comment>
<dbReference type="GO" id="GO:0004482">
    <property type="term" value="F:mRNA 5'-cap (guanine-N7-)-methyltransferase activity"/>
    <property type="evidence" value="ECO:0007669"/>
    <property type="project" value="InterPro"/>
</dbReference>
<evidence type="ECO:0000256" key="1">
    <source>
        <dbReference type="ARBA" id="ARBA00004192"/>
    </source>
</evidence>
<evidence type="ECO:0000256" key="8">
    <source>
        <dbReference type="ARBA" id="ARBA00022695"/>
    </source>
</evidence>
<evidence type="ECO:0000256" key="11">
    <source>
        <dbReference type="ARBA" id="ARBA00022844"/>
    </source>
</evidence>
<organism evidence="24 25">
    <name type="scientific">paper mulberry mosaic associated virus</name>
    <dbReference type="NCBI Taxonomy" id="3071215"/>
    <lineage>
        <taxon>Viruses</taxon>
        <taxon>Riboviria</taxon>
        <taxon>Orthornavirae</taxon>
        <taxon>Negarnaviricota</taxon>
        <taxon>Haploviricotina</taxon>
        <taxon>Monjiviricetes</taxon>
        <taxon>Mononegavirales</taxon>
        <taxon>Rhabdoviridae</taxon>
        <taxon>Betarhabdovirinae</taxon>
        <taxon>Betacytorhabdovirus</taxon>
        <taxon>Betacytorhabdovirus broussonetiae</taxon>
        <taxon>Cytorhabdovirus broussonetiae</taxon>
    </lineage>
</organism>
<proteinExistence type="predicted"/>
<evidence type="ECO:0000256" key="4">
    <source>
        <dbReference type="ARBA" id="ARBA00022484"/>
    </source>
</evidence>
<dbReference type="PROSITE" id="PS50526">
    <property type="entry name" value="RDRP_SSRNA_NEG_NONSEG"/>
    <property type="match status" value="1"/>
</dbReference>
<comment type="catalytic activity">
    <reaction evidence="16">
        <text>a 5'-end triphospho-adenylyl-adenylyl-cytidylyl-adenosine in mRNA + GDP + H(+) = a 5'-end (5'-triphosphoguanosine)-adenylyl-adenylyl-cytidylyl-adenosine in mRNA + diphosphate</text>
        <dbReference type="Rhea" id="RHEA:65436"/>
        <dbReference type="Rhea" id="RHEA-COMP:16797"/>
        <dbReference type="Rhea" id="RHEA-COMP:16799"/>
        <dbReference type="ChEBI" id="CHEBI:15378"/>
        <dbReference type="ChEBI" id="CHEBI:33019"/>
        <dbReference type="ChEBI" id="CHEBI:58189"/>
        <dbReference type="ChEBI" id="CHEBI:156484"/>
        <dbReference type="ChEBI" id="CHEBI:156503"/>
        <dbReference type="EC" id="2.7.7.88"/>
    </reaction>
</comment>
<evidence type="ECO:0000256" key="16">
    <source>
        <dbReference type="ARBA" id="ARBA00024494"/>
    </source>
</evidence>
<keyword evidence="14" id="KW-1035">Host cytoplasm</keyword>
<keyword evidence="11" id="KW-0946">Virion</keyword>
<evidence type="ECO:0000256" key="19">
    <source>
        <dbReference type="ARBA" id="ARBA00031012"/>
    </source>
</evidence>
<evidence type="ECO:0000256" key="12">
    <source>
        <dbReference type="ARBA" id="ARBA00022953"/>
    </source>
</evidence>
<keyword evidence="13" id="KW-0506">mRNA capping</keyword>
<dbReference type="RefSeq" id="YP_010800398.1">
    <property type="nucleotide sequence ID" value="NC_076864.1"/>
</dbReference>
<dbReference type="InterPro" id="IPR014023">
    <property type="entry name" value="Mononeg_RNA_pol_cat"/>
</dbReference>
<evidence type="ECO:0000256" key="17">
    <source>
        <dbReference type="ARBA" id="ARBA00024499"/>
    </source>
</evidence>
<evidence type="ECO:0000256" key="10">
    <source>
        <dbReference type="ARBA" id="ARBA00022840"/>
    </source>
</evidence>
<dbReference type="EC" id="2.7.7.48" evidence="3"/>
<keyword evidence="5" id="KW-0507">mRNA processing</keyword>
<evidence type="ECO:0000256" key="6">
    <source>
        <dbReference type="ARBA" id="ARBA00022679"/>
    </source>
</evidence>
<dbReference type="Pfam" id="PF14318">
    <property type="entry name" value="Mononeg_mRNAcap"/>
    <property type="match status" value="1"/>
</dbReference>
<feature type="domain" description="RdRp catalytic" evidence="23">
    <location>
        <begin position="565"/>
        <end position="751"/>
    </location>
</feature>
<evidence type="ECO:0000256" key="9">
    <source>
        <dbReference type="ARBA" id="ARBA00022741"/>
    </source>
</evidence>
<dbReference type="GeneID" id="80538998"/>
<dbReference type="GO" id="GO:0030430">
    <property type="term" value="C:host cell cytoplasm"/>
    <property type="evidence" value="ECO:0007669"/>
    <property type="project" value="UniProtKB-SubCell"/>
</dbReference>
<dbReference type="KEGG" id="vg:80538998"/>
<keyword evidence="7" id="KW-0949">S-adenosyl-L-methionine</keyword>
<evidence type="ECO:0000256" key="2">
    <source>
        <dbReference type="ARBA" id="ARBA00004328"/>
    </source>
</evidence>
<evidence type="ECO:0000256" key="20">
    <source>
        <dbReference type="ARBA" id="ARBA00047332"/>
    </source>
</evidence>
<evidence type="ECO:0000256" key="13">
    <source>
        <dbReference type="ARBA" id="ARBA00023042"/>
    </source>
</evidence>
<evidence type="ECO:0000256" key="15">
    <source>
        <dbReference type="ARBA" id="ARBA00023268"/>
    </source>
</evidence>
<comment type="catalytic activity">
    <reaction evidence="22">
        <text>GTP + H2O = GDP + phosphate + H(+)</text>
        <dbReference type="Rhea" id="RHEA:19669"/>
        <dbReference type="ChEBI" id="CHEBI:15377"/>
        <dbReference type="ChEBI" id="CHEBI:15378"/>
        <dbReference type="ChEBI" id="CHEBI:37565"/>
        <dbReference type="ChEBI" id="CHEBI:43474"/>
        <dbReference type="ChEBI" id="CHEBI:58189"/>
    </reaction>
</comment>
<evidence type="ECO:0000313" key="24">
    <source>
        <dbReference type="EMBL" id="QNO38995.1"/>
    </source>
</evidence>
<dbReference type="Pfam" id="PF00946">
    <property type="entry name" value="Mononeg_RNA_pol"/>
    <property type="match status" value="1"/>
</dbReference>
<evidence type="ECO:0000256" key="5">
    <source>
        <dbReference type="ARBA" id="ARBA00022664"/>
    </source>
</evidence>
<evidence type="ECO:0000313" key="25">
    <source>
        <dbReference type="Proteomes" id="UP000831251"/>
    </source>
</evidence>